<protein>
    <submittedName>
        <fullName evidence="2">Polyphosphate polymerase domain-containing protein</fullName>
    </submittedName>
</protein>
<comment type="caution">
    <text evidence="2">The sequence shown here is derived from an EMBL/GenBank/DDBJ whole genome shotgun (WGS) entry which is preliminary data.</text>
</comment>
<dbReference type="RefSeq" id="WP_192009969.1">
    <property type="nucleotide sequence ID" value="NZ_JACYTQ010000003.1"/>
</dbReference>
<organism evidence="2 3">
    <name type="scientific">Echinicola arenosa</name>
    <dbReference type="NCBI Taxonomy" id="2774144"/>
    <lineage>
        <taxon>Bacteria</taxon>
        <taxon>Pseudomonadati</taxon>
        <taxon>Bacteroidota</taxon>
        <taxon>Cytophagia</taxon>
        <taxon>Cytophagales</taxon>
        <taxon>Cyclobacteriaceae</taxon>
        <taxon>Echinicola</taxon>
    </lineage>
</organism>
<name>A0ABR9AMJ5_9BACT</name>
<dbReference type="CDD" id="cd07750">
    <property type="entry name" value="PolyPPase_VTC_like"/>
    <property type="match status" value="1"/>
</dbReference>
<evidence type="ECO:0000259" key="1">
    <source>
        <dbReference type="Pfam" id="PF09359"/>
    </source>
</evidence>
<proteinExistence type="predicted"/>
<evidence type="ECO:0000313" key="2">
    <source>
        <dbReference type="EMBL" id="MBD8489078.1"/>
    </source>
</evidence>
<accession>A0ABR9AMJ5</accession>
<keyword evidence="3" id="KW-1185">Reference proteome</keyword>
<dbReference type="Gene3D" id="3.20.100.30">
    <property type="entry name" value="VTC, catalytic tunnel domain"/>
    <property type="match status" value="1"/>
</dbReference>
<feature type="domain" description="VTC" evidence="1">
    <location>
        <begin position="4"/>
        <end position="237"/>
    </location>
</feature>
<dbReference type="InterPro" id="IPR018966">
    <property type="entry name" value="VTC_domain"/>
</dbReference>
<dbReference type="InterPro" id="IPR042267">
    <property type="entry name" value="VTC_sf"/>
</dbReference>
<dbReference type="Proteomes" id="UP000647133">
    <property type="component" value="Unassembled WGS sequence"/>
</dbReference>
<dbReference type="EMBL" id="JACYTQ010000003">
    <property type="protein sequence ID" value="MBD8489078.1"/>
    <property type="molecule type" value="Genomic_DNA"/>
</dbReference>
<gene>
    <name evidence="2" type="ORF">IFO69_10000</name>
</gene>
<evidence type="ECO:0000313" key="3">
    <source>
        <dbReference type="Proteomes" id="UP000647133"/>
    </source>
</evidence>
<sequence length="242" mass="28610">MKLRHEKKYLVPTECLDQLRARLIPFLRPDLYTSLDPLGIPEYKVRSIYFDSHTNSSFFEKVEGLKDRKKLRVRGYGLQEKGSQVVLEIKRKISDRVMKNRAFIPYSEVENVILKGLIDKNLTEVNKESRENIVRFLFNIKRYNLKPENLIVYNREAYHGKFDSGIRVTFDKNIRQKSSPVLRNLFSDFGLNPIWKGYFILEIKYFDSTMPSWAKSIIEEFKLKNEALSKYATGVEYSLENF</sequence>
<dbReference type="Pfam" id="PF09359">
    <property type="entry name" value="VTC"/>
    <property type="match status" value="1"/>
</dbReference>
<reference evidence="2 3" key="1">
    <citation type="submission" date="2020-09" db="EMBL/GenBank/DDBJ databases">
        <title>Echinicola sp. CAU 1574 isolated from sand of Sido Beach.</title>
        <authorList>
            <person name="Kim W."/>
        </authorList>
    </citation>
    <scope>NUCLEOTIDE SEQUENCE [LARGE SCALE GENOMIC DNA]</scope>
    <source>
        <strain evidence="2 3">CAU 1574</strain>
    </source>
</reference>